<evidence type="ECO:0000313" key="4">
    <source>
        <dbReference type="EMBL" id="AFC24114.1"/>
    </source>
</evidence>
<organism evidence="4 5">
    <name type="scientific">Saprospira grandis (strain Lewin)</name>
    <dbReference type="NCBI Taxonomy" id="984262"/>
    <lineage>
        <taxon>Bacteria</taxon>
        <taxon>Pseudomonadati</taxon>
        <taxon>Bacteroidota</taxon>
        <taxon>Saprospiria</taxon>
        <taxon>Saprospirales</taxon>
        <taxon>Saprospiraceae</taxon>
        <taxon>Saprospira</taxon>
    </lineage>
</organism>
<dbReference type="STRING" id="984262.SGRA_1379"/>
<keyword evidence="4" id="KW-0675">Receptor</keyword>
<dbReference type="HOGENOM" id="CLU_032797_1_0_10"/>
<comment type="subcellular location">
    <subcellularLocation>
        <location evidence="1">Cell outer membrane</location>
    </subcellularLocation>
</comment>
<dbReference type="InterPro" id="IPR036942">
    <property type="entry name" value="Beta-barrel_TonB_sf"/>
</dbReference>
<dbReference type="eggNOG" id="COG2808">
    <property type="taxonomic scope" value="Bacteria"/>
</dbReference>
<dbReference type="KEGG" id="sgn:SGRA_1379"/>
<accession>H6L6H2</accession>
<reference evidence="4 5" key="1">
    <citation type="journal article" date="2012" name="Stand. Genomic Sci.">
        <title>Complete genome sequencing and analysis of Saprospira grandis str. Lewin, a predatory marine bacterium.</title>
        <authorList>
            <person name="Saw J.H."/>
            <person name="Yuryev A."/>
            <person name="Kanbe M."/>
            <person name="Hou S."/>
            <person name="Young A.G."/>
            <person name="Aizawa S."/>
            <person name="Alam M."/>
        </authorList>
    </citation>
    <scope>NUCLEOTIDE SEQUENCE [LARGE SCALE GENOMIC DNA]</scope>
    <source>
        <strain evidence="4 5">Lewin</strain>
    </source>
</reference>
<dbReference type="AlphaFoldDB" id="H6L6H2"/>
<name>H6L6H2_SAPGL</name>
<protein>
    <submittedName>
        <fullName evidence="4">TonB dependent receptor</fullName>
    </submittedName>
</protein>
<dbReference type="Proteomes" id="UP000007519">
    <property type="component" value="Chromosome"/>
</dbReference>
<evidence type="ECO:0000256" key="3">
    <source>
        <dbReference type="ARBA" id="ARBA00023237"/>
    </source>
</evidence>
<dbReference type="SUPFAM" id="SSF56935">
    <property type="entry name" value="Porins"/>
    <property type="match status" value="1"/>
</dbReference>
<dbReference type="eggNOG" id="COG4206">
    <property type="taxonomic scope" value="Bacteria"/>
</dbReference>
<keyword evidence="3" id="KW-0998">Cell outer membrane</keyword>
<evidence type="ECO:0000256" key="2">
    <source>
        <dbReference type="ARBA" id="ARBA00023136"/>
    </source>
</evidence>
<sequence>MIKSFFFWGCPALRAGRAVSQLAIRSALRRLWRLGLAPRATAAHPSAASLRSFAAASPPVLSKIDRLKKNQMIKYSKSLCLALAVGLFAPSLKAQINDVGTELVKPFKAQLAESKKQEAQPLLPDLDTSAGQKITYLVPERIVSVNYPEPNIRPLAMPVPKPPKSLNFYTKAGIGYPLSPLLELSYHNSNSDKFRFGATAKHHSSQGNLEDQVFGETSLNLQGDYFLSNGLAVGGALNMDLNNYRYYGYHQLLENLGDSLYPFAQDSSGLAEDSLKQRYLTVGANIHLFNAKSNKQEMNYRADLDLYNTSSYHGVGELNIRPRLVFEKWLGNSRSPQHRLFANAELLYSRYTTTDSSQSRSLAQLHAGADLNFGNFKSRLGARLGSNAGQFFVLPDIELSYAVLGGQFIPYAGWSGSIRENTLMQLSTYNPFLDTERLHWEHTQESRFYGGLKGKIKRLGYDFNVSYANLSQQPLFYNTVESNYLKFGLAYDTLSRLTVAADVELQIMEELYFKGALAFNNYSGGTAEVAYHLPVLESSFGLKYKKGNLEVGADLFVNAGVPYLPALGTESETLGGLFDLNLNATYWLGKGEQQRFAFFVEGNNLLNNKYQRWYLYQQLGINGKIGVIAKF</sequence>
<dbReference type="Gene3D" id="2.40.170.20">
    <property type="entry name" value="TonB-dependent receptor, beta-barrel domain"/>
    <property type="match status" value="1"/>
</dbReference>
<keyword evidence="5" id="KW-1185">Reference proteome</keyword>
<dbReference type="GO" id="GO:0009279">
    <property type="term" value="C:cell outer membrane"/>
    <property type="evidence" value="ECO:0007669"/>
    <property type="project" value="UniProtKB-SubCell"/>
</dbReference>
<evidence type="ECO:0000313" key="5">
    <source>
        <dbReference type="Proteomes" id="UP000007519"/>
    </source>
</evidence>
<keyword evidence="2" id="KW-0472">Membrane</keyword>
<dbReference type="EMBL" id="CP002831">
    <property type="protein sequence ID" value="AFC24114.1"/>
    <property type="molecule type" value="Genomic_DNA"/>
</dbReference>
<proteinExistence type="predicted"/>
<evidence type="ECO:0000256" key="1">
    <source>
        <dbReference type="ARBA" id="ARBA00004442"/>
    </source>
</evidence>
<gene>
    <name evidence="4" type="ordered locus">SGRA_1379</name>
</gene>